<proteinExistence type="predicted"/>
<accession>A0ABR3X7F9</accession>
<reference evidence="1 2" key="1">
    <citation type="journal article" date="2024" name="Commun. Biol.">
        <title>Comparative genomic analysis of thermophilic fungi reveals convergent evolutionary adaptations and gene losses.</title>
        <authorList>
            <person name="Steindorff A.S."/>
            <person name="Aguilar-Pontes M.V."/>
            <person name="Robinson A.J."/>
            <person name="Andreopoulos B."/>
            <person name="LaButti K."/>
            <person name="Kuo A."/>
            <person name="Mondo S."/>
            <person name="Riley R."/>
            <person name="Otillar R."/>
            <person name="Haridas S."/>
            <person name="Lipzen A."/>
            <person name="Grimwood J."/>
            <person name="Schmutz J."/>
            <person name="Clum A."/>
            <person name="Reid I.D."/>
            <person name="Moisan M.C."/>
            <person name="Butler G."/>
            <person name="Nguyen T.T.M."/>
            <person name="Dewar K."/>
            <person name="Conant G."/>
            <person name="Drula E."/>
            <person name="Henrissat B."/>
            <person name="Hansel C."/>
            <person name="Singer S."/>
            <person name="Hutchinson M.I."/>
            <person name="de Vries R.P."/>
            <person name="Natvig D.O."/>
            <person name="Powell A.J."/>
            <person name="Tsang A."/>
            <person name="Grigoriev I.V."/>
        </authorList>
    </citation>
    <scope>NUCLEOTIDE SEQUENCE [LARGE SCALE GENOMIC DNA]</scope>
    <source>
        <strain evidence="1 2">ATCC 24622</strain>
    </source>
</reference>
<protein>
    <submittedName>
        <fullName evidence="1">Uncharacterized protein</fullName>
    </submittedName>
</protein>
<evidence type="ECO:0000313" key="1">
    <source>
        <dbReference type="EMBL" id="KAL1871868.1"/>
    </source>
</evidence>
<name>A0ABR3X7F9_9PEZI</name>
<dbReference type="EMBL" id="JAZHXJ010000148">
    <property type="protein sequence ID" value="KAL1871868.1"/>
    <property type="molecule type" value="Genomic_DNA"/>
</dbReference>
<gene>
    <name evidence="1" type="ORF">VTK73DRAFT_1836</name>
</gene>
<comment type="caution">
    <text evidence="1">The sequence shown here is derived from an EMBL/GenBank/DDBJ whole genome shotgun (WGS) entry which is preliminary data.</text>
</comment>
<evidence type="ECO:0000313" key="2">
    <source>
        <dbReference type="Proteomes" id="UP001586593"/>
    </source>
</evidence>
<dbReference type="Proteomes" id="UP001586593">
    <property type="component" value="Unassembled WGS sequence"/>
</dbReference>
<keyword evidence="2" id="KW-1185">Reference proteome</keyword>
<sequence length="156" mass="16729">MVTCQATLHRHGVGIRSVPSTAGAAKAALRFLRLSFQSDYLDTAWDISTPTNPRAGTDTPRTTPPPPIVRGISVKSLLLSVIHARATAAPLTPSIVRFVAANPELMIWTATDPSALTKAVGRSPSLLFPAEMSTRTALGLIIRLYWANAQNRLDTS</sequence>
<organism evidence="1 2">
    <name type="scientific">Phialemonium thermophilum</name>
    <dbReference type="NCBI Taxonomy" id="223376"/>
    <lineage>
        <taxon>Eukaryota</taxon>
        <taxon>Fungi</taxon>
        <taxon>Dikarya</taxon>
        <taxon>Ascomycota</taxon>
        <taxon>Pezizomycotina</taxon>
        <taxon>Sordariomycetes</taxon>
        <taxon>Sordariomycetidae</taxon>
        <taxon>Cephalothecales</taxon>
        <taxon>Cephalothecaceae</taxon>
        <taxon>Phialemonium</taxon>
    </lineage>
</organism>